<dbReference type="Gene3D" id="3.40.50.300">
    <property type="entry name" value="P-loop containing nucleotide triphosphate hydrolases"/>
    <property type="match status" value="1"/>
</dbReference>
<dbReference type="Gene3D" id="3.30.70.870">
    <property type="entry name" value="Elongation Factor G (Translational Gtpase), domain 3"/>
    <property type="match status" value="1"/>
</dbReference>
<dbReference type="SUPFAM" id="SSF52540">
    <property type="entry name" value="P-loop containing nucleoside triphosphate hydrolases"/>
    <property type="match status" value="1"/>
</dbReference>
<accession>A0A9W6EJV6</accession>
<dbReference type="InterPro" id="IPR027417">
    <property type="entry name" value="P-loop_NTPase"/>
</dbReference>
<evidence type="ECO:0000256" key="1">
    <source>
        <dbReference type="ARBA" id="ARBA00004496"/>
    </source>
</evidence>
<dbReference type="PANTHER" id="PTHR42908">
    <property type="entry name" value="TRANSLATION ELONGATION FACTOR-RELATED"/>
    <property type="match status" value="1"/>
</dbReference>
<keyword evidence="7" id="KW-0342">GTP-binding</keyword>
<dbReference type="Gene3D" id="3.30.70.240">
    <property type="match status" value="1"/>
</dbReference>
<evidence type="ECO:0000259" key="12">
    <source>
        <dbReference type="PROSITE" id="PS51722"/>
    </source>
</evidence>
<evidence type="ECO:0000256" key="2">
    <source>
        <dbReference type="ARBA" id="ARBA00022490"/>
    </source>
</evidence>
<dbReference type="Pfam" id="PF00009">
    <property type="entry name" value="GTP_EFTU"/>
    <property type="match status" value="1"/>
</dbReference>
<dbReference type="InterPro" id="IPR014721">
    <property type="entry name" value="Ribsml_uS5_D2-typ_fold_subgr"/>
</dbReference>
<keyword evidence="5" id="KW-0378">Hydrolase</keyword>
<comment type="catalytic activity">
    <reaction evidence="8">
        <text>GTP + H2O = GDP + phosphate + H(+)</text>
        <dbReference type="Rhea" id="RHEA:19669"/>
        <dbReference type="ChEBI" id="CHEBI:15377"/>
        <dbReference type="ChEBI" id="CHEBI:15378"/>
        <dbReference type="ChEBI" id="CHEBI:37565"/>
        <dbReference type="ChEBI" id="CHEBI:43474"/>
        <dbReference type="ChEBI" id="CHEBI:58189"/>
    </reaction>
</comment>
<gene>
    <name evidence="13" type="ORF">AtubIFM56815_008782</name>
</gene>
<evidence type="ECO:0000313" key="14">
    <source>
        <dbReference type="Proteomes" id="UP001144157"/>
    </source>
</evidence>
<dbReference type="Gene3D" id="2.40.30.10">
    <property type="entry name" value="Translation factors"/>
    <property type="match status" value="1"/>
</dbReference>
<dbReference type="AlphaFoldDB" id="A0A9W6EJV6"/>
<evidence type="ECO:0000256" key="5">
    <source>
        <dbReference type="ARBA" id="ARBA00022801"/>
    </source>
</evidence>
<dbReference type="InterPro" id="IPR041095">
    <property type="entry name" value="EFG_II"/>
</dbReference>
<evidence type="ECO:0000256" key="9">
    <source>
        <dbReference type="ARBA" id="ARBA00068031"/>
    </source>
</evidence>
<evidence type="ECO:0000256" key="3">
    <source>
        <dbReference type="ARBA" id="ARBA00022517"/>
    </source>
</evidence>
<dbReference type="GO" id="GO:0043022">
    <property type="term" value="F:ribosome binding"/>
    <property type="evidence" value="ECO:0007669"/>
    <property type="project" value="TreeGrafter"/>
</dbReference>
<dbReference type="CDD" id="cd01885">
    <property type="entry name" value="EF2"/>
    <property type="match status" value="1"/>
</dbReference>
<evidence type="ECO:0000256" key="10">
    <source>
        <dbReference type="ARBA" id="ARBA00081809"/>
    </source>
</evidence>
<proteinExistence type="predicted"/>
<keyword evidence="2" id="KW-0963">Cytoplasm</keyword>
<dbReference type="GO" id="GO:0003924">
    <property type="term" value="F:GTPase activity"/>
    <property type="evidence" value="ECO:0007669"/>
    <property type="project" value="InterPro"/>
</dbReference>
<dbReference type="FunFam" id="3.40.50.300:FF:000746">
    <property type="entry name" value="Ribosome assembly protein 1"/>
    <property type="match status" value="1"/>
</dbReference>
<dbReference type="SUPFAM" id="SSF54980">
    <property type="entry name" value="EF-G C-terminal domain-like"/>
    <property type="match status" value="2"/>
</dbReference>
<evidence type="ECO:0000256" key="11">
    <source>
        <dbReference type="SAM" id="MobiDB-lite"/>
    </source>
</evidence>
<dbReference type="Pfam" id="PF00679">
    <property type="entry name" value="EFG_C"/>
    <property type="match status" value="1"/>
</dbReference>
<feature type="region of interest" description="Disordered" evidence="11">
    <location>
        <begin position="230"/>
        <end position="261"/>
    </location>
</feature>
<dbReference type="GO" id="GO:0042256">
    <property type="term" value="P:cytosolic ribosome assembly"/>
    <property type="evidence" value="ECO:0007669"/>
    <property type="project" value="UniProtKB-ARBA"/>
</dbReference>
<feature type="compositionally biased region" description="Acidic residues" evidence="11">
    <location>
        <begin position="248"/>
        <end position="261"/>
    </location>
</feature>
<evidence type="ECO:0000256" key="7">
    <source>
        <dbReference type="ARBA" id="ARBA00023134"/>
    </source>
</evidence>
<dbReference type="GO" id="GO:0005525">
    <property type="term" value="F:GTP binding"/>
    <property type="evidence" value="ECO:0007669"/>
    <property type="project" value="UniProtKB-KW"/>
</dbReference>
<dbReference type="InterPro" id="IPR035647">
    <property type="entry name" value="EFG_III/V"/>
</dbReference>
<keyword evidence="3" id="KW-0690">Ribosome biogenesis</keyword>
<dbReference type="FunFam" id="3.30.70.870:FF:000002">
    <property type="entry name" value="Translation elongation factor 2"/>
    <property type="match status" value="1"/>
</dbReference>
<dbReference type="Pfam" id="PF25118">
    <property type="entry name" value="EFL1"/>
    <property type="match status" value="1"/>
</dbReference>
<dbReference type="Gene3D" id="3.30.230.10">
    <property type="match status" value="1"/>
</dbReference>
<evidence type="ECO:0000313" key="13">
    <source>
        <dbReference type="EMBL" id="GLA84567.1"/>
    </source>
</evidence>
<dbReference type="CDD" id="cd16261">
    <property type="entry name" value="EF2_snRNP_III"/>
    <property type="match status" value="1"/>
</dbReference>
<dbReference type="CDD" id="cd01681">
    <property type="entry name" value="aeEF2_snRNP_like_IV"/>
    <property type="match status" value="1"/>
</dbReference>
<dbReference type="PRINTS" id="PR00315">
    <property type="entry name" value="ELONGATNFCT"/>
</dbReference>
<dbReference type="CDD" id="cd16268">
    <property type="entry name" value="EF2_II"/>
    <property type="match status" value="1"/>
</dbReference>
<dbReference type="GO" id="GO:1990904">
    <property type="term" value="C:ribonucleoprotein complex"/>
    <property type="evidence" value="ECO:0007669"/>
    <property type="project" value="TreeGrafter"/>
</dbReference>
<dbReference type="SMART" id="SM00838">
    <property type="entry name" value="EFG_C"/>
    <property type="match status" value="1"/>
</dbReference>
<sequence length="1109" mass="122901">MPVVNVDDLVRLQRRPDDIRNASYPSIHPTSIIIFAPSAITNSHLRSAFSPTSYDHGKTSLTDSLIATNGIISPKLAGKIRYLDSRPDEQLRGITMESSAISLFFSMMRRPAPDAAPVAKEYLINLIDSPGHIDFSSEVSTASRLCDGAVVLVDAVEGVCSQTVTVLRQTWVEQLKPILVINKIDRLITELKMSPSEAYSHMSKLLEQVNAVIGSFYQGERMEEDLQWRERMEERANESAARSKKQEQDDEPTAEYEEKDDEDLYFAPEKNNVIFCSAVDGWAFTIRQFAAIYERKLGIKRTVLEKVLWGDYYLDPKTKRVLGSKHLKGRALKPMFVQLVLDSIWAAYEATTGTGTGKGDPALLEKITKSLNINIPQYILRSRDPRNIMTTLFSMWLPLSTAVLVSVIEYLPSPPTAQAARLPAMIEESPGSQFVDPKVKDAMVNFKTQKDEPVIAYVSKMMSIPESELGSSKKRAGGTMSADEAREIARKKREEIAKMQAEANGDQTDEYTRITSAFERTTISDDQPAESEEKDDPEHLIGFARLYSGTLSVGDSVYVLAPKFSPENPHASPVPQKVTVTDLYLLMGRSFEPLQSVPAGVVFGIGGLAGHVLKTGTLSSQLEGSINLAGVSLNTPPIVRVALEPVNPADLSKMVTGLRLLEQSDPCAQYEVLPSGEHVILTAGELHLERCIKDLRERFAKCEISTGQTIVPYRETIISAPEMASPKNPELGRGGVQTTSSSKQLTMRLRVVPLPEAVTDFISKHVGTIKRLQTEKRTAAETQSSEGEQPTNGTTTAESSQQMEASDATGEAREATSLSLKDFKQELAKLFEDEATDDKGRWKDVVERITAFGPRRVGPNILIDATEVNTCEKFLLEPHQQQPQINTDTSTREALMVRDLSDKIAHAFQLATGQGPLCQEPMQGIAVFLESVSINTTTTDEDLDLGRLTGEAIRLVRDSITQGFLDWSPRIMLAMYSCEIQASTEVLGRVYGVITRRRGRILSEVMKEGTPFFTILSLLPVAESFGFAEEIRKRTSGAAQPQLIFAGFEALDEDPFWVPATEEELEDLGELADRENVAKRYMDNVRRRKGLVVQGRKLIDAEKQKTLKK</sequence>
<evidence type="ECO:0000256" key="8">
    <source>
        <dbReference type="ARBA" id="ARBA00048548"/>
    </source>
</evidence>
<feature type="compositionally biased region" description="Polar residues" evidence="11">
    <location>
        <begin position="780"/>
        <end position="804"/>
    </location>
</feature>
<protein>
    <recommendedName>
        <fullName evidence="9">Ribosome assembly protein 1</fullName>
    </recommendedName>
    <alternativeName>
        <fullName evidence="10">Elongation factor-like 1</fullName>
    </alternativeName>
</protein>
<dbReference type="GO" id="GO:0005829">
    <property type="term" value="C:cytosol"/>
    <property type="evidence" value="ECO:0007669"/>
    <property type="project" value="TreeGrafter"/>
</dbReference>
<evidence type="ECO:0000256" key="6">
    <source>
        <dbReference type="ARBA" id="ARBA00022946"/>
    </source>
</evidence>
<dbReference type="InterPro" id="IPR056752">
    <property type="entry name" value="EFL1"/>
</dbReference>
<dbReference type="Pfam" id="PF14492">
    <property type="entry name" value="EFG_III"/>
    <property type="match status" value="1"/>
</dbReference>
<dbReference type="Proteomes" id="UP001144157">
    <property type="component" value="Unassembled WGS sequence"/>
</dbReference>
<dbReference type="PANTHER" id="PTHR42908:SF3">
    <property type="entry name" value="ELONGATION FACTOR-LIKE GTPASE 1"/>
    <property type="match status" value="1"/>
</dbReference>
<dbReference type="SUPFAM" id="SSF50447">
    <property type="entry name" value="Translation proteins"/>
    <property type="match status" value="1"/>
</dbReference>
<comment type="subcellular location">
    <subcellularLocation>
        <location evidence="1">Cytoplasm</location>
    </subcellularLocation>
</comment>
<dbReference type="InterPro" id="IPR000640">
    <property type="entry name" value="EFG_V-like"/>
</dbReference>
<reference evidence="13" key="1">
    <citation type="submission" date="2022-07" db="EMBL/GenBank/DDBJ databases">
        <title>Taxonomy of Aspergillus series Nigri: significant species reduction supported by multi-species coalescent approaches.</title>
        <authorList>
            <person name="Bian C."/>
            <person name="Kusuya Y."/>
            <person name="Sklenar F."/>
            <person name="D'hooge E."/>
            <person name="Yaguchi T."/>
            <person name="Takahashi H."/>
            <person name="Hubka V."/>
        </authorList>
    </citation>
    <scope>NUCLEOTIDE SEQUENCE</scope>
    <source>
        <strain evidence="13">IFM 56815</strain>
    </source>
</reference>
<feature type="region of interest" description="Disordered" evidence="11">
    <location>
        <begin position="723"/>
        <end position="742"/>
    </location>
</feature>
<evidence type="ECO:0000256" key="4">
    <source>
        <dbReference type="ARBA" id="ARBA00022741"/>
    </source>
</evidence>
<dbReference type="FunFam" id="3.30.70.240:FF:000006">
    <property type="entry name" value="Elongation factor like GTPase 1"/>
    <property type="match status" value="1"/>
</dbReference>
<feature type="domain" description="Tr-type G" evidence="12">
    <location>
        <begin position="43"/>
        <end position="317"/>
    </location>
</feature>
<dbReference type="EMBL" id="BRPE01000005">
    <property type="protein sequence ID" value="GLA84567.1"/>
    <property type="molecule type" value="Genomic_DNA"/>
</dbReference>
<dbReference type="CDD" id="cd04096">
    <property type="entry name" value="eEF2_snRNP_like_C"/>
    <property type="match status" value="1"/>
</dbReference>
<dbReference type="InterPro" id="IPR009000">
    <property type="entry name" value="Transl_B-barrel_sf"/>
</dbReference>
<name>A0A9W6EJV6_ASPTU</name>
<organism evidence="13 14">
    <name type="scientific">Aspergillus tubingensis</name>
    <dbReference type="NCBI Taxonomy" id="5068"/>
    <lineage>
        <taxon>Eukaryota</taxon>
        <taxon>Fungi</taxon>
        <taxon>Dikarya</taxon>
        <taxon>Ascomycota</taxon>
        <taxon>Pezizomycotina</taxon>
        <taxon>Eurotiomycetes</taxon>
        <taxon>Eurotiomycetidae</taxon>
        <taxon>Eurotiales</taxon>
        <taxon>Aspergillaceae</taxon>
        <taxon>Aspergillus</taxon>
        <taxon>Aspergillus subgen. Circumdati</taxon>
    </lineage>
</organism>
<keyword evidence="4" id="KW-0547">Nucleotide-binding</keyword>
<dbReference type="InterPro" id="IPR000795">
    <property type="entry name" value="T_Tr_GTP-bd_dom"/>
</dbReference>
<feature type="region of interest" description="Disordered" evidence="11">
    <location>
        <begin position="773"/>
        <end position="815"/>
    </location>
</feature>
<dbReference type="InterPro" id="IPR020568">
    <property type="entry name" value="Ribosomal_Su5_D2-typ_SF"/>
</dbReference>
<dbReference type="PROSITE" id="PS51722">
    <property type="entry name" value="G_TR_2"/>
    <property type="match status" value="1"/>
</dbReference>
<dbReference type="SUPFAM" id="SSF54211">
    <property type="entry name" value="Ribosomal protein S5 domain 2-like"/>
    <property type="match status" value="1"/>
</dbReference>
<keyword evidence="6" id="KW-0809">Transit peptide</keyword>
<comment type="caution">
    <text evidence="13">The sequence shown here is derived from an EMBL/GenBank/DDBJ whole genome shotgun (WGS) entry which is preliminary data.</text>
</comment>